<reference evidence="2 3" key="1">
    <citation type="submission" date="2016-08" db="EMBL/GenBank/DDBJ databases">
        <authorList>
            <person name="Seilhamer J.J."/>
        </authorList>
    </citation>
    <scope>NUCLEOTIDE SEQUENCE [LARGE SCALE GENOMIC DNA]</scope>
    <source>
        <strain evidence="2 3">PH27A</strain>
    </source>
</reference>
<dbReference type="InterPro" id="IPR036381">
    <property type="entry name" value="Tus_dom1"/>
</dbReference>
<comment type="caution">
    <text evidence="2">The sequence shown here is derived from an EMBL/GenBank/DDBJ whole genome shotgun (WGS) entry which is preliminary data.</text>
</comment>
<sequence>MSEYRLLSQLDSSFNMLVQSLLTMAEALDQQNPQVWMLNDEQAPHHAAARALLDIWYEEGQDGRATRSHVGIVAASEALMQQAEGVNHCKQSFKEAIDVIRRKNPDLLSEARSRLAERHQALHQHMMASGLARLHLKQAWRQLAVVRAPLKQIRFSWYSSGRSIRKITVQQADQLLCQYNDEAPHIQIQRQRLAGIPSSEPLAQVQTQAPLMRANLFYQEPQEEGRDRKAMNVALPIFVLSPDEQLPFHNQPALEPPSARQRQRRRDNQLEDEAFLPSVRVYRYRDQ</sequence>
<dbReference type="GO" id="GO:0005737">
    <property type="term" value="C:cytoplasm"/>
    <property type="evidence" value="ECO:0007669"/>
    <property type="project" value="InterPro"/>
</dbReference>
<dbReference type="STRING" id="197479.BFW38_04780"/>
<dbReference type="EMBL" id="MDTQ01000001">
    <property type="protein sequence ID" value="ODC02963.1"/>
    <property type="molecule type" value="Genomic_DNA"/>
</dbReference>
<feature type="region of interest" description="Disordered" evidence="1">
    <location>
        <begin position="247"/>
        <end position="271"/>
    </location>
</feature>
<dbReference type="Gene3D" id="3.50.14.10">
    <property type="entry name" value="Replication terminator Tus, domain 1 superfamily/Replication terminator Tus"/>
    <property type="match status" value="1"/>
</dbReference>
<dbReference type="GO" id="GO:0003677">
    <property type="term" value="F:DNA binding"/>
    <property type="evidence" value="ECO:0007669"/>
    <property type="project" value="InterPro"/>
</dbReference>
<dbReference type="AlphaFoldDB" id="A0A1E2V7R8"/>
<dbReference type="OrthoDB" id="6354133at2"/>
<evidence type="ECO:0000313" key="2">
    <source>
        <dbReference type="EMBL" id="ODC02963.1"/>
    </source>
</evidence>
<evidence type="ECO:0000256" key="1">
    <source>
        <dbReference type="SAM" id="MobiDB-lite"/>
    </source>
</evidence>
<evidence type="ECO:0000313" key="3">
    <source>
        <dbReference type="Proteomes" id="UP000094291"/>
    </source>
</evidence>
<keyword evidence="3" id="KW-1185">Reference proteome</keyword>
<dbReference type="Proteomes" id="UP000094291">
    <property type="component" value="Unassembled WGS sequence"/>
</dbReference>
<dbReference type="RefSeq" id="WP_068997358.1">
    <property type="nucleotide sequence ID" value="NZ_MDTQ01000001.1"/>
</dbReference>
<accession>A0A1E2V7R8</accession>
<protein>
    <submittedName>
        <fullName evidence="2">DNA replication terminus site-binding protein</fullName>
    </submittedName>
</protein>
<proteinExistence type="predicted"/>
<organism evidence="2 3">
    <name type="scientific">Terasakiispira papahanaumokuakeensis</name>
    <dbReference type="NCBI Taxonomy" id="197479"/>
    <lineage>
        <taxon>Bacteria</taxon>
        <taxon>Pseudomonadati</taxon>
        <taxon>Pseudomonadota</taxon>
        <taxon>Gammaproteobacteria</taxon>
        <taxon>Oceanospirillales</taxon>
        <taxon>Terasakiispira</taxon>
    </lineage>
</organism>
<dbReference type="GO" id="GO:0006274">
    <property type="term" value="P:DNA replication termination"/>
    <property type="evidence" value="ECO:0007669"/>
    <property type="project" value="InterPro"/>
</dbReference>
<name>A0A1E2V7R8_9GAMM</name>
<gene>
    <name evidence="2" type="ORF">BFW38_04780</name>
</gene>